<evidence type="ECO:0000256" key="1">
    <source>
        <dbReference type="ARBA" id="ARBA00004370"/>
    </source>
</evidence>
<dbReference type="PANTHER" id="PTHR45813">
    <property type="entry name" value="IG-LIKE DOMAIN-CONTAINING PROTEIN"/>
    <property type="match status" value="1"/>
</dbReference>
<evidence type="ECO:0000256" key="2">
    <source>
        <dbReference type="ARBA" id="ARBA00022692"/>
    </source>
</evidence>
<evidence type="ECO:0000313" key="9">
    <source>
        <dbReference type="EMBL" id="KAJ7341401.1"/>
    </source>
</evidence>
<dbReference type="OrthoDB" id="10040049at2759"/>
<dbReference type="SMART" id="SM00303">
    <property type="entry name" value="GPS"/>
    <property type="match status" value="1"/>
</dbReference>
<protein>
    <recommendedName>
        <fullName evidence="8">GAIN-B domain-containing protein</fullName>
    </recommendedName>
</protein>
<accession>A0A9Q0Y3Y3</accession>
<dbReference type="EMBL" id="JAPFRF010000002">
    <property type="protein sequence ID" value="KAJ7341401.1"/>
    <property type="molecule type" value="Genomic_DNA"/>
</dbReference>
<evidence type="ECO:0000256" key="3">
    <source>
        <dbReference type="ARBA" id="ARBA00022989"/>
    </source>
</evidence>
<dbReference type="InterPro" id="IPR051587">
    <property type="entry name" value="Adhesion_GPCR"/>
</dbReference>
<name>A0A9Q0Y3Y3_9SAUR</name>
<dbReference type="InterPro" id="IPR046338">
    <property type="entry name" value="GAIN_dom_sf"/>
</dbReference>
<reference evidence="9" key="1">
    <citation type="journal article" date="2023" name="DNA Res.">
        <title>Chromosome-level genome assembly of Phrynocephalus forsythii using third-generation DNA sequencing and Hi-C analysis.</title>
        <authorList>
            <person name="Qi Y."/>
            <person name="Zhao W."/>
            <person name="Zhao Y."/>
            <person name="Niu C."/>
            <person name="Cao S."/>
            <person name="Zhang Y."/>
        </authorList>
    </citation>
    <scope>NUCLEOTIDE SEQUENCE</scope>
    <source>
        <tissue evidence="9">Muscle</tissue>
    </source>
</reference>
<dbReference type="Gene3D" id="2.60.220.50">
    <property type="match status" value="1"/>
</dbReference>
<dbReference type="AlphaFoldDB" id="A0A9Q0Y3Y3"/>
<keyword evidence="2 7" id="KW-0812">Transmembrane</keyword>
<keyword evidence="4 7" id="KW-0472">Membrane</keyword>
<dbReference type="InterPro" id="IPR000203">
    <property type="entry name" value="GPS"/>
</dbReference>
<evidence type="ECO:0000256" key="6">
    <source>
        <dbReference type="ARBA" id="ARBA00023180"/>
    </source>
</evidence>
<dbReference type="GO" id="GO:0007189">
    <property type="term" value="P:adenylate cyclase-activating G protein-coupled receptor signaling pathway"/>
    <property type="evidence" value="ECO:0007669"/>
    <property type="project" value="TreeGrafter"/>
</dbReference>
<gene>
    <name evidence="9" type="ORF">JRQ81_005456</name>
</gene>
<keyword evidence="10" id="KW-1185">Reference proteome</keyword>
<keyword evidence="6" id="KW-0325">Glycoprotein</keyword>
<dbReference type="PROSITE" id="PS50221">
    <property type="entry name" value="GAIN_B"/>
    <property type="match status" value="1"/>
</dbReference>
<evidence type="ECO:0000256" key="5">
    <source>
        <dbReference type="ARBA" id="ARBA00023157"/>
    </source>
</evidence>
<dbReference type="Pfam" id="PF01825">
    <property type="entry name" value="GPS"/>
    <property type="match status" value="1"/>
</dbReference>
<keyword evidence="5" id="KW-1015">Disulfide bond</keyword>
<dbReference type="GO" id="GO:0016020">
    <property type="term" value="C:membrane"/>
    <property type="evidence" value="ECO:0007669"/>
    <property type="project" value="UniProtKB-SubCell"/>
</dbReference>
<dbReference type="InterPro" id="IPR057244">
    <property type="entry name" value="GAIN_B"/>
</dbReference>
<dbReference type="PANTHER" id="PTHR45813:SF2">
    <property type="entry name" value="ADHESION G-PROTEIN COUPLED RECEPTOR F3"/>
    <property type="match status" value="1"/>
</dbReference>
<feature type="transmembrane region" description="Helical" evidence="7">
    <location>
        <begin position="59"/>
        <end position="82"/>
    </location>
</feature>
<evidence type="ECO:0000259" key="8">
    <source>
        <dbReference type="PROSITE" id="PS50221"/>
    </source>
</evidence>
<evidence type="ECO:0000256" key="4">
    <source>
        <dbReference type="ARBA" id="ARBA00023136"/>
    </source>
</evidence>
<feature type="domain" description="GAIN-B" evidence="8">
    <location>
        <begin position="1"/>
        <end position="48"/>
    </location>
</feature>
<sequence length="107" mass="11498">MFWDYRLLEGEGGWSSQGCQASSGDAATNCTCYHLNSFSVLMSASLVPSSFALTSLSTLGTWASILALVANLAICYLIWPVVVKNKVARLRYTTLVNLTLSLLTGSV</sequence>
<organism evidence="9 10">
    <name type="scientific">Phrynocephalus forsythii</name>
    <dbReference type="NCBI Taxonomy" id="171643"/>
    <lineage>
        <taxon>Eukaryota</taxon>
        <taxon>Metazoa</taxon>
        <taxon>Chordata</taxon>
        <taxon>Craniata</taxon>
        <taxon>Vertebrata</taxon>
        <taxon>Euteleostomi</taxon>
        <taxon>Lepidosauria</taxon>
        <taxon>Squamata</taxon>
        <taxon>Bifurcata</taxon>
        <taxon>Unidentata</taxon>
        <taxon>Episquamata</taxon>
        <taxon>Toxicofera</taxon>
        <taxon>Iguania</taxon>
        <taxon>Acrodonta</taxon>
        <taxon>Agamidae</taxon>
        <taxon>Agaminae</taxon>
        <taxon>Phrynocephalus</taxon>
    </lineage>
</organism>
<evidence type="ECO:0000256" key="7">
    <source>
        <dbReference type="SAM" id="Phobius"/>
    </source>
</evidence>
<proteinExistence type="predicted"/>
<dbReference type="GO" id="GO:0004930">
    <property type="term" value="F:G protein-coupled receptor activity"/>
    <property type="evidence" value="ECO:0007669"/>
    <property type="project" value="TreeGrafter"/>
</dbReference>
<evidence type="ECO:0000313" key="10">
    <source>
        <dbReference type="Proteomes" id="UP001142489"/>
    </source>
</evidence>
<keyword evidence="3 7" id="KW-1133">Transmembrane helix</keyword>
<comment type="subcellular location">
    <subcellularLocation>
        <location evidence="1">Membrane</location>
    </subcellularLocation>
</comment>
<comment type="caution">
    <text evidence="9">The sequence shown here is derived from an EMBL/GenBank/DDBJ whole genome shotgun (WGS) entry which is preliminary data.</text>
</comment>
<dbReference type="Proteomes" id="UP001142489">
    <property type="component" value="Unassembled WGS sequence"/>
</dbReference>